<keyword evidence="2" id="KW-0223">Dioxygenase</keyword>
<name>A0ABX7TSF9_STRCY</name>
<dbReference type="InterPro" id="IPR008775">
    <property type="entry name" value="Phytyl_CoA_dOase-like"/>
</dbReference>
<dbReference type="RefSeq" id="WP_208033229.1">
    <property type="nucleotide sequence ID" value="NZ_CP071839.1"/>
</dbReference>
<keyword evidence="3" id="KW-1185">Reference proteome</keyword>
<dbReference type="Proteomes" id="UP000663908">
    <property type="component" value="Chromosome"/>
</dbReference>
<dbReference type="PANTHER" id="PTHR20883">
    <property type="entry name" value="PHYTANOYL-COA DIOXYGENASE DOMAIN CONTAINING 1"/>
    <property type="match status" value="1"/>
</dbReference>
<proteinExistence type="predicted"/>
<dbReference type="Pfam" id="PF05721">
    <property type="entry name" value="PhyH"/>
    <property type="match status" value="1"/>
</dbReference>
<dbReference type="EMBL" id="CP071839">
    <property type="protein sequence ID" value="QTD99684.1"/>
    <property type="molecule type" value="Genomic_DNA"/>
</dbReference>
<evidence type="ECO:0000313" key="2">
    <source>
        <dbReference type="EMBL" id="QTD99684.1"/>
    </source>
</evidence>
<reference evidence="2 3" key="1">
    <citation type="submission" date="2021-03" db="EMBL/GenBank/DDBJ databases">
        <title>Complete genome sequence of Streptomyces cyanogenus S136, producer of anticancer angucycline landomycin A.</title>
        <authorList>
            <person name="Hrab P."/>
            <person name="Ruckert C."/>
            <person name="Busche T."/>
            <person name="Ostash I."/>
            <person name="Kalinowski J."/>
            <person name="Fedorenko V."/>
            <person name="Yushchuk O."/>
            <person name="Ostash B."/>
        </authorList>
    </citation>
    <scope>NUCLEOTIDE SEQUENCE [LARGE SCALE GENOMIC DNA]</scope>
    <source>
        <strain evidence="2 3">S136</strain>
    </source>
</reference>
<protein>
    <submittedName>
        <fullName evidence="2">Phytanoyl-CoA dioxygenase (PhyH)</fullName>
    </submittedName>
</protein>
<feature type="region of interest" description="Disordered" evidence="1">
    <location>
        <begin position="244"/>
        <end position="277"/>
    </location>
</feature>
<sequence length="277" mass="30467">MSTATESAVTGLKSTYDQDGWCELPYRFTDKAVTLLKEAVAAISRESRPEVVYEKDSDTVRGIHGCHAFDELCAALVRHPRLVAAAEELTGKPVYVYQFKVNLKQAREGAAWPWHQDYAFWSEEDGMPRPDAVNIAISLDDIHEDNGPLVVIPGSHRMGLLDLPEKDADGGSGWRQHVSADLAYTVSEQRAEDLAQERGRVLITGRAGTVHAFHPSIVHSSSNNVSSDRRALLLITYNTVDNAPPNPTRPEFLVARDSTPVVPADDDRLGTEPRSVA</sequence>
<dbReference type="PANTHER" id="PTHR20883:SF48">
    <property type="entry name" value="ECTOINE DIOXYGENASE"/>
    <property type="match status" value="1"/>
</dbReference>
<gene>
    <name evidence="2" type="ORF">S1361_20280</name>
</gene>
<dbReference type="Gene3D" id="2.60.120.620">
    <property type="entry name" value="q2cbj1_9rhob like domain"/>
    <property type="match status" value="1"/>
</dbReference>
<dbReference type="SUPFAM" id="SSF51197">
    <property type="entry name" value="Clavaminate synthase-like"/>
    <property type="match status" value="1"/>
</dbReference>
<organism evidence="2 3">
    <name type="scientific">Streptomyces cyanogenus</name>
    <dbReference type="NCBI Taxonomy" id="80860"/>
    <lineage>
        <taxon>Bacteria</taxon>
        <taxon>Bacillati</taxon>
        <taxon>Actinomycetota</taxon>
        <taxon>Actinomycetes</taxon>
        <taxon>Kitasatosporales</taxon>
        <taxon>Streptomycetaceae</taxon>
        <taxon>Streptomyces</taxon>
    </lineage>
</organism>
<evidence type="ECO:0000313" key="3">
    <source>
        <dbReference type="Proteomes" id="UP000663908"/>
    </source>
</evidence>
<evidence type="ECO:0000256" key="1">
    <source>
        <dbReference type="SAM" id="MobiDB-lite"/>
    </source>
</evidence>
<keyword evidence="2" id="KW-0560">Oxidoreductase</keyword>
<dbReference type="GO" id="GO:0051213">
    <property type="term" value="F:dioxygenase activity"/>
    <property type="evidence" value="ECO:0007669"/>
    <property type="project" value="UniProtKB-KW"/>
</dbReference>
<accession>A0ABX7TSF9</accession>